<evidence type="ECO:0000256" key="1">
    <source>
        <dbReference type="SAM" id="MobiDB-lite"/>
    </source>
</evidence>
<protein>
    <submittedName>
        <fullName evidence="3">CinA family protein</fullName>
    </submittedName>
</protein>
<proteinExistence type="predicted"/>
<dbReference type="AlphaFoldDB" id="A0A4V5P1I8"/>
<feature type="region of interest" description="Disordered" evidence="1">
    <location>
        <begin position="167"/>
        <end position="198"/>
    </location>
</feature>
<evidence type="ECO:0000313" key="3">
    <source>
        <dbReference type="EMBL" id="TKC10522.1"/>
    </source>
</evidence>
<accession>A0A4V5P1I8</accession>
<dbReference type="NCBIfam" id="TIGR00199">
    <property type="entry name" value="PncC_domain"/>
    <property type="match status" value="1"/>
</dbReference>
<evidence type="ECO:0000313" key="4">
    <source>
        <dbReference type="Proteomes" id="UP000309488"/>
    </source>
</evidence>
<dbReference type="InterPro" id="IPR036653">
    <property type="entry name" value="CinA-like_C"/>
</dbReference>
<sequence length="198" mass="21216">METQPNLKKIQHCADELISQGLTIAFAESATAGRICADFSLADDAGKFLKGGLACYDANLKEDLLKVDPQLIETYTPESPQVTMAITKGLAQLIKADIHIGCTGLTCPGGSETIEKPVGTMFFYGILNGQTIFSEKTVFPGSPNEVVVQSVDRITQLLLDYLLKSSADESTDDGSNKNKAKSTASSGNGFDEWSVSWP</sequence>
<comment type="caution">
    <text evidence="3">The sequence shown here is derived from an EMBL/GenBank/DDBJ whole genome shotgun (WGS) entry which is preliminary data.</text>
</comment>
<feature type="domain" description="CinA C-terminal" evidence="2">
    <location>
        <begin position="11"/>
        <end position="161"/>
    </location>
</feature>
<keyword evidence="4" id="KW-1185">Reference proteome</keyword>
<reference evidence="3 4" key="1">
    <citation type="submission" date="2019-04" db="EMBL/GenBank/DDBJ databases">
        <title>Pedobacter sp. RP-3-22 sp. nov., isolated from Arctic soil.</title>
        <authorList>
            <person name="Dahal R.H."/>
            <person name="Kim D.-U."/>
        </authorList>
    </citation>
    <scope>NUCLEOTIDE SEQUENCE [LARGE SCALE GENOMIC DNA]</scope>
    <source>
        <strain evidence="3 4">RP-3-22</strain>
    </source>
</reference>
<dbReference type="Pfam" id="PF02464">
    <property type="entry name" value="CinA"/>
    <property type="match status" value="1"/>
</dbReference>
<dbReference type="EMBL" id="SWBR01000002">
    <property type="protein sequence ID" value="TKC10522.1"/>
    <property type="molecule type" value="Genomic_DNA"/>
</dbReference>
<evidence type="ECO:0000259" key="2">
    <source>
        <dbReference type="Pfam" id="PF02464"/>
    </source>
</evidence>
<dbReference type="SUPFAM" id="SSF142433">
    <property type="entry name" value="CinA-like"/>
    <property type="match status" value="1"/>
</dbReference>
<dbReference type="Proteomes" id="UP000309488">
    <property type="component" value="Unassembled WGS sequence"/>
</dbReference>
<organism evidence="3 4">
    <name type="scientific">Pedobacter polaris</name>
    <dbReference type="NCBI Taxonomy" id="2571273"/>
    <lineage>
        <taxon>Bacteria</taxon>
        <taxon>Pseudomonadati</taxon>
        <taxon>Bacteroidota</taxon>
        <taxon>Sphingobacteriia</taxon>
        <taxon>Sphingobacteriales</taxon>
        <taxon>Sphingobacteriaceae</taxon>
        <taxon>Pedobacter</taxon>
    </lineage>
</organism>
<name>A0A4V5P1I8_9SPHI</name>
<dbReference type="RefSeq" id="WP_136840442.1">
    <property type="nucleotide sequence ID" value="NZ_SWBR01000002.1"/>
</dbReference>
<dbReference type="Gene3D" id="3.90.950.20">
    <property type="entry name" value="CinA-like"/>
    <property type="match status" value="1"/>
</dbReference>
<dbReference type="InterPro" id="IPR008136">
    <property type="entry name" value="CinA_C"/>
</dbReference>
<gene>
    <name evidence="3" type="ORF">FA048_10075</name>
</gene>
<dbReference type="OrthoDB" id="6659578at2"/>